<dbReference type="GO" id="GO:0008999">
    <property type="term" value="F:protein-N-terminal-alanine acetyltransferase activity"/>
    <property type="evidence" value="ECO:0007669"/>
    <property type="project" value="TreeGrafter"/>
</dbReference>
<evidence type="ECO:0000313" key="3">
    <source>
        <dbReference type="Proteomes" id="UP000030826"/>
    </source>
</evidence>
<dbReference type="PROSITE" id="PS51186">
    <property type="entry name" value="GNAT"/>
    <property type="match status" value="1"/>
</dbReference>
<organism evidence="2 3">
    <name type="scientific">Aureimonas altamirensis</name>
    <dbReference type="NCBI Taxonomy" id="370622"/>
    <lineage>
        <taxon>Bacteria</taxon>
        <taxon>Pseudomonadati</taxon>
        <taxon>Pseudomonadota</taxon>
        <taxon>Alphaproteobacteria</taxon>
        <taxon>Hyphomicrobiales</taxon>
        <taxon>Aurantimonadaceae</taxon>
        <taxon>Aureimonas</taxon>
    </lineage>
</organism>
<gene>
    <name evidence="2" type="ORF">LA66_17405</name>
</gene>
<feature type="domain" description="N-acetyltransferase" evidence="1">
    <location>
        <begin position="32"/>
        <end position="191"/>
    </location>
</feature>
<dbReference type="InterPro" id="IPR000182">
    <property type="entry name" value="GNAT_dom"/>
</dbReference>
<dbReference type="InterPro" id="IPR016181">
    <property type="entry name" value="Acyl_CoA_acyltransferase"/>
</dbReference>
<evidence type="ECO:0000313" key="2">
    <source>
        <dbReference type="EMBL" id="KHJ53697.1"/>
    </source>
</evidence>
<proteinExistence type="predicted"/>
<dbReference type="GO" id="GO:1990189">
    <property type="term" value="F:protein N-terminal-serine acetyltransferase activity"/>
    <property type="evidence" value="ECO:0007669"/>
    <property type="project" value="TreeGrafter"/>
</dbReference>
<dbReference type="Gene3D" id="3.40.630.30">
    <property type="match status" value="1"/>
</dbReference>
<dbReference type="Proteomes" id="UP000030826">
    <property type="component" value="Unassembled WGS sequence"/>
</dbReference>
<dbReference type="InterPro" id="IPR051908">
    <property type="entry name" value="Ribosomal_N-acetyltransferase"/>
</dbReference>
<sequence length="227" mass="26041">MRMDLSHYTPRPHPGMAPMAGRFADVVRVDRAHLRDLYMAFTQPGGERLWDYLPYGPFADYEAFERFAEATYFGEDPCFYSVIDRSSGQALGVLALMRIDRANGVIEVGNICFSPALQRSRIASEAFHLVLRRVFGDLGYRRYEWKCNNENAPSHAAARRLGFQYEGLFRQHMIVRHRNRDTAWYSIIDAEWPALDAAYAAYLDDANYDAEGRQARPLRQFIAGATL</sequence>
<accession>A0A0B1Q450</accession>
<dbReference type="AlphaFoldDB" id="A0A0B1Q450"/>
<protein>
    <recommendedName>
        <fullName evidence="1">N-acetyltransferase domain-containing protein</fullName>
    </recommendedName>
</protein>
<comment type="caution">
    <text evidence="2">The sequence shown here is derived from an EMBL/GenBank/DDBJ whole genome shotgun (WGS) entry which is preliminary data.</text>
</comment>
<dbReference type="OrthoDB" id="5295305at2"/>
<dbReference type="STRING" id="370622.LA66_17405"/>
<reference evidence="2 3" key="1">
    <citation type="submission" date="2014-09" db="EMBL/GenBank/DDBJ databases">
        <title>Isolation and characterization of Aurantimonas altamirensis ON-56566 from clinical sample following a dog bite.</title>
        <authorList>
            <person name="Eshaghi A."/>
            <person name="Li A."/>
            <person name="Shahinas D."/>
            <person name="Bahn P."/>
            <person name="Kus J.V."/>
            <person name="Patel S.N."/>
        </authorList>
    </citation>
    <scope>NUCLEOTIDE SEQUENCE [LARGE SCALE GENOMIC DNA]</scope>
    <source>
        <strain evidence="2 3">ON-56566</strain>
    </source>
</reference>
<dbReference type="PANTHER" id="PTHR43441:SF2">
    <property type="entry name" value="FAMILY ACETYLTRANSFERASE, PUTATIVE (AFU_ORTHOLOGUE AFUA_7G00850)-RELATED"/>
    <property type="match status" value="1"/>
</dbReference>
<dbReference type="FunFam" id="3.40.630.30:FF:000047">
    <property type="entry name" value="Acetyltransferase, GNAT family"/>
    <property type="match status" value="1"/>
</dbReference>
<name>A0A0B1Q450_9HYPH</name>
<dbReference type="PANTHER" id="PTHR43441">
    <property type="entry name" value="RIBOSOMAL-PROTEIN-SERINE ACETYLTRANSFERASE"/>
    <property type="match status" value="1"/>
</dbReference>
<evidence type="ECO:0000259" key="1">
    <source>
        <dbReference type="PROSITE" id="PS51186"/>
    </source>
</evidence>
<dbReference type="EMBL" id="JRFJ01000005">
    <property type="protein sequence ID" value="KHJ53697.1"/>
    <property type="molecule type" value="Genomic_DNA"/>
</dbReference>
<dbReference type="Pfam" id="PF13302">
    <property type="entry name" value="Acetyltransf_3"/>
    <property type="match status" value="1"/>
</dbReference>
<dbReference type="SUPFAM" id="SSF55729">
    <property type="entry name" value="Acyl-CoA N-acyltransferases (Nat)"/>
    <property type="match status" value="1"/>
</dbReference>